<evidence type="ECO:0000259" key="5">
    <source>
        <dbReference type="Pfam" id="PF00561"/>
    </source>
</evidence>
<feature type="domain" description="AB hydrolase-1" evidence="5">
    <location>
        <begin position="404"/>
        <end position="582"/>
    </location>
</feature>
<organism evidence="6 7">
    <name type="scientific">Spodoptera exigua</name>
    <name type="common">Beet armyworm</name>
    <name type="synonym">Noctua fulgens</name>
    <dbReference type="NCBI Taxonomy" id="7107"/>
    <lineage>
        <taxon>Eukaryota</taxon>
        <taxon>Metazoa</taxon>
        <taxon>Ecdysozoa</taxon>
        <taxon>Arthropoda</taxon>
        <taxon>Hexapoda</taxon>
        <taxon>Insecta</taxon>
        <taxon>Pterygota</taxon>
        <taxon>Neoptera</taxon>
        <taxon>Endopterygota</taxon>
        <taxon>Lepidoptera</taxon>
        <taxon>Glossata</taxon>
        <taxon>Ditrysia</taxon>
        <taxon>Noctuoidea</taxon>
        <taxon>Noctuidae</taxon>
        <taxon>Amphipyrinae</taxon>
        <taxon>Spodoptera</taxon>
    </lineage>
</organism>
<evidence type="ECO:0000256" key="3">
    <source>
        <dbReference type="SAM" id="MobiDB-lite"/>
    </source>
</evidence>
<dbReference type="Gene3D" id="3.40.50.1820">
    <property type="entry name" value="alpha/beta hydrolase"/>
    <property type="match status" value="2"/>
</dbReference>
<dbReference type="AlphaFoldDB" id="A0A835LBJ8"/>
<feature type="compositionally biased region" description="Basic and acidic residues" evidence="3">
    <location>
        <begin position="629"/>
        <end position="641"/>
    </location>
</feature>
<dbReference type="Proteomes" id="UP000648187">
    <property type="component" value="Unassembled WGS sequence"/>
</dbReference>
<dbReference type="InterPro" id="IPR029058">
    <property type="entry name" value="AB_hydrolase_fold"/>
</dbReference>
<comment type="caution">
    <text evidence="6">The sequence shown here is derived from an EMBL/GenBank/DDBJ whole genome shotgun (WGS) entry which is preliminary data.</text>
</comment>
<feature type="region of interest" description="Disordered" evidence="3">
    <location>
        <begin position="629"/>
        <end position="688"/>
    </location>
</feature>
<reference evidence="6" key="1">
    <citation type="submission" date="2020-08" db="EMBL/GenBank/DDBJ databases">
        <title>Spodoptera exigua strain:BAW_Kor-Di-RS1 Genome sequencing and assembly.</title>
        <authorList>
            <person name="Kim J."/>
            <person name="Nam H.Y."/>
            <person name="Kwon M."/>
            <person name="Choi J.H."/>
            <person name="Cho S.R."/>
            <person name="Kim G.-H."/>
        </authorList>
    </citation>
    <scope>NUCLEOTIDE SEQUENCE</scope>
    <source>
        <strain evidence="6">BAW_Kor-Di-RS1</strain>
        <tissue evidence="6">Whole-body</tissue>
    </source>
</reference>
<protein>
    <recommendedName>
        <fullName evidence="5">AB hydrolase-1 domain-containing protein</fullName>
    </recommendedName>
</protein>
<feature type="transmembrane region" description="Helical" evidence="4">
    <location>
        <begin position="97"/>
        <end position="116"/>
    </location>
</feature>
<keyword evidence="2" id="KW-0378">Hydrolase</keyword>
<dbReference type="GO" id="GO:0016020">
    <property type="term" value="C:membrane"/>
    <property type="evidence" value="ECO:0007669"/>
    <property type="project" value="TreeGrafter"/>
</dbReference>
<gene>
    <name evidence="6" type="ORF">HW555_005126</name>
</gene>
<keyword evidence="7" id="KW-1185">Reference proteome</keyword>
<feature type="domain" description="AB hydrolase-1" evidence="5">
    <location>
        <begin position="28"/>
        <end position="166"/>
    </location>
</feature>
<dbReference type="GO" id="GO:0016787">
    <property type="term" value="F:hydrolase activity"/>
    <property type="evidence" value="ECO:0007669"/>
    <property type="project" value="UniProtKB-KW"/>
</dbReference>
<evidence type="ECO:0000256" key="4">
    <source>
        <dbReference type="SAM" id="Phobius"/>
    </source>
</evidence>
<dbReference type="PANTHER" id="PTHR43798:SF14">
    <property type="entry name" value="SERINE HYDROLASE-LIKE PROTEIN DDB_G0286239"/>
    <property type="match status" value="1"/>
</dbReference>
<dbReference type="PANTHER" id="PTHR43798">
    <property type="entry name" value="MONOACYLGLYCEROL LIPASE"/>
    <property type="match status" value="1"/>
</dbReference>
<comment type="similarity">
    <text evidence="1">Belongs to the AB hydrolase superfamily.</text>
</comment>
<keyword evidence="4" id="KW-0812">Transmembrane</keyword>
<dbReference type="EMBL" id="JACKWZ010000063">
    <property type="protein sequence ID" value="KAF9417981.1"/>
    <property type="molecule type" value="Genomic_DNA"/>
</dbReference>
<name>A0A835LBJ8_SPOEX</name>
<keyword evidence="4" id="KW-1133">Transmembrane helix</keyword>
<proteinExistence type="inferred from homology"/>
<feature type="compositionally biased region" description="Polar residues" evidence="3">
    <location>
        <begin position="642"/>
        <end position="652"/>
    </location>
</feature>
<keyword evidence="4" id="KW-0472">Membrane</keyword>
<evidence type="ECO:0000313" key="7">
    <source>
        <dbReference type="Proteomes" id="UP000648187"/>
    </source>
</evidence>
<dbReference type="SUPFAM" id="SSF53474">
    <property type="entry name" value="alpha/beta-Hydrolases"/>
    <property type="match status" value="2"/>
</dbReference>
<evidence type="ECO:0000313" key="6">
    <source>
        <dbReference type="EMBL" id="KAF9417981.1"/>
    </source>
</evidence>
<dbReference type="InterPro" id="IPR050266">
    <property type="entry name" value="AB_hydrolase_sf"/>
</dbReference>
<evidence type="ECO:0000256" key="1">
    <source>
        <dbReference type="ARBA" id="ARBA00008645"/>
    </source>
</evidence>
<dbReference type="InterPro" id="IPR000073">
    <property type="entry name" value="AB_hydrolase_1"/>
</dbReference>
<accession>A0A835LBJ8</accession>
<evidence type="ECO:0000256" key="2">
    <source>
        <dbReference type="ARBA" id="ARBA00022801"/>
    </source>
</evidence>
<dbReference type="Pfam" id="PF00561">
    <property type="entry name" value="Abhydrolase_1"/>
    <property type="match status" value="2"/>
</dbReference>
<sequence>MKKLENEWTIDAKWGKIAMVSWGNPANPPILLVHGYMDTAATFILLVDQLPDDYYYVAFDMPGHGKSDPFPPGVIVSQLNMVEVIRLIVKHMQWGKFAFMAHSMGFVIGMIYNHIFPGKITKMVHLDPVLAVTSYYYPHHKLPYWYQYLYDMYYSNYESFITGPQKTLSLEEAVGLSVRNRNITEDQAETILSRSLIPAGDAPISEEIFFTILTEHAPPTLIIEASDGINVNERAKKFALKVIENCRSILPNFYSVTVIGGHDVHITNSEGVAPYVAKFLRSPKSFKKDYVKSKLVADKNINQSEREIEKLTRDAITSISESDWKKEVNHVDRLRQKYWDDDLLQETNESQLIVKKNKDEAAGGCLLSSLFCGRCKHANVTSPRSSLNLSRTGMVSRGHPDGEPVLLVHGRQDSSSVFTPILNMMTDQYYYVALDMPGNGLSDAFPKAASESEHPDHLRYAVYFDTPPKPSEPFLNFCRSRMLTYENKKSTAGPKLTRFHFLYAMELVVAHLGWDKFIFIGHSMGCEQGLFYNAIYPDRITKMILLDAGPTLMRMQIEDPAEFQRIYYDSYYDNYHRENFERKLYTKNTATEALKRLRDLNDPQCAFLLKRNFHKIDDRIWNQIEECHSSETVTRKRDQPRLQDQATSSNDARNPLEGRPERQSPVLESEAVSDGRKGEMKNPGPPLTTSQLVEQYMRQYQLRDLGTLNGENPERIRITYEVPKASTCPDGAPALDLSEIIRHMRENDAVGYLSWDNRLKNLAPQNYGIDYYYELFKTIPPSLFVVASDGVKSAPNNPIWRERAMELIDRLSKLENFNRVDVEGSHDVHFTHPERVAPYDS</sequence>